<proteinExistence type="predicted"/>
<evidence type="ECO:0000313" key="9">
    <source>
        <dbReference type="Proteomes" id="UP000614272"/>
    </source>
</evidence>
<evidence type="ECO:0000256" key="4">
    <source>
        <dbReference type="ARBA" id="ARBA00022989"/>
    </source>
</evidence>
<dbReference type="InterPro" id="IPR016174">
    <property type="entry name" value="Di-haem_cyt_TM"/>
</dbReference>
<dbReference type="SUPFAM" id="SSF81342">
    <property type="entry name" value="Transmembrane di-heme cytochromes"/>
    <property type="match status" value="1"/>
</dbReference>
<dbReference type="EMBL" id="BMGJ01000007">
    <property type="protein sequence ID" value="GGD65070.1"/>
    <property type="molecule type" value="Genomic_DNA"/>
</dbReference>
<dbReference type="InterPro" id="IPR051542">
    <property type="entry name" value="Hydrogenase_cytochrome"/>
</dbReference>
<dbReference type="PANTHER" id="PTHR30485:SF2">
    <property type="entry name" value="BLL0597 PROTEIN"/>
    <property type="match status" value="1"/>
</dbReference>
<dbReference type="InterPro" id="IPR011577">
    <property type="entry name" value="Cyt_b561_bac/Ni-Hgenase"/>
</dbReference>
<dbReference type="Proteomes" id="UP000614272">
    <property type="component" value="Unassembled WGS sequence"/>
</dbReference>
<dbReference type="RefSeq" id="WP_180237143.1">
    <property type="nucleotide sequence ID" value="NZ_BMGJ01000007.1"/>
</dbReference>
<reference evidence="9" key="1">
    <citation type="journal article" date="2019" name="Int. J. Syst. Evol. Microbiol.">
        <title>The Global Catalogue of Microorganisms (GCM) 10K type strain sequencing project: providing services to taxonomists for standard genome sequencing and annotation.</title>
        <authorList>
            <consortium name="The Broad Institute Genomics Platform"/>
            <consortium name="The Broad Institute Genome Sequencing Center for Infectious Disease"/>
            <person name="Wu L."/>
            <person name="Ma J."/>
        </authorList>
    </citation>
    <scope>NUCLEOTIDE SEQUENCE [LARGE SCALE GENOMIC DNA]</scope>
    <source>
        <strain evidence="9">CGMCC 1.12923</strain>
    </source>
</reference>
<feature type="transmembrane region" description="Helical" evidence="6">
    <location>
        <begin position="40"/>
        <end position="58"/>
    </location>
</feature>
<feature type="transmembrane region" description="Helical" evidence="6">
    <location>
        <begin position="96"/>
        <end position="118"/>
    </location>
</feature>
<keyword evidence="5 6" id="KW-0472">Membrane</keyword>
<keyword evidence="3 6" id="KW-0812">Transmembrane</keyword>
<evidence type="ECO:0000313" key="8">
    <source>
        <dbReference type="EMBL" id="GGD65070.1"/>
    </source>
</evidence>
<evidence type="ECO:0000259" key="7">
    <source>
        <dbReference type="Pfam" id="PF01292"/>
    </source>
</evidence>
<gene>
    <name evidence="8" type="ORF">GCM10011357_20540</name>
</gene>
<keyword evidence="9" id="KW-1185">Reference proteome</keyword>
<protein>
    <submittedName>
        <fullName evidence="8">Cytochrome b561</fullName>
    </submittedName>
</protein>
<evidence type="ECO:0000256" key="1">
    <source>
        <dbReference type="ARBA" id="ARBA00004651"/>
    </source>
</evidence>
<dbReference type="Pfam" id="PF01292">
    <property type="entry name" value="Ni_hydr_CYTB"/>
    <property type="match status" value="1"/>
</dbReference>
<organism evidence="8 9">
    <name type="scientific">Lacimicrobium alkaliphilum</name>
    <dbReference type="NCBI Taxonomy" id="1526571"/>
    <lineage>
        <taxon>Bacteria</taxon>
        <taxon>Pseudomonadati</taxon>
        <taxon>Pseudomonadota</taxon>
        <taxon>Gammaproteobacteria</taxon>
        <taxon>Alteromonadales</taxon>
        <taxon>Alteromonadaceae</taxon>
        <taxon>Lacimicrobium</taxon>
    </lineage>
</organism>
<feature type="domain" description="Cytochrome b561 bacterial/Ni-hydrogenase" evidence="7">
    <location>
        <begin position="8"/>
        <end position="170"/>
    </location>
</feature>
<comment type="caution">
    <text evidence="8">The sequence shown here is derived from an EMBL/GenBank/DDBJ whole genome shotgun (WGS) entry which is preliminary data.</text>
</comment>
<accession>A0ABQ1RBN7</accession>
<evidence type="ECO:0000256" key="2">
    <source>
        <dbReference type="ARBA" id="ARBA00022475"/>
    </source>
</evidence>
<evidence type="ECO:0000256" key="3">
    <source>
        <dbReference type="ARBA" id="ARBA00022692"/>
    </source>
</evidence>
<evidence type="ECO:0000256" key="6">
    <source>
        <dbReference type="SAM" id="Phobius"/>
    </source>
</evidence>
<evidence type="ECO:0000256" key="5">
    <source>
        <dbReference type="ARBA" id="ARBA00023136"/>
    </source>
</evidence>
<comment type="subcellular location">
    <subcellularLocation>
        <location evidence="1">Cell membrane</location>
        <topology evidence="1">Multi-pass membrane protein</topology>
    </subcellularLocation>
</comment>
<keyword evidence="2" id="KW-1003">Cell membrane</keyword>
<sequence length="185" mass="20643">MAAAKAYVWSVPVRLAHWTFAGIFVCNYFILDPGSDSHQVLGYVALSLVALRLFYGLFSKGYAGFNRVDISSRAIGKHVHHLRQRRLPLEEGHNPMGWLMVFVMLGLFISLAVTGYLLEETHRFFGSELVERIHSLLADALFICVCLHIAAVILIGHIGNVSLVKSMITGYRNHTSSPDNPPHQD</sequence>
<dbReference type="PANTHER" id="PTHR30485">
    <property type="entry name" value="NI/FE-HYDROGENASE 1 B-TYPE CYTOCHROME SUBUNIT"/>
    <property type="match status" value="1"/>
</dbReference>
<feature type="transmembrane region" description="Helical" evidence="6">
    <location>
        <begin position="139"/>
        <end position="159"/>
    </location>
</feature>
<keyword evidence="4 6" id="KW-1133">Transmembrane helix</keyword>
<name>A0ABQ1RBN7_9ALTE</name>
<dbReference type="Gene3D" id="1.20.950.20">
    <property type="entry name" value="Transmembrane di-heme cytochromes, Chain C"/>
    <property type="match status" value="1"/>
</dbReference>
<feature type="transmembrane region" description="Helical" evidence="6">
    <location>
        <begin position="15"/>
        <end position="31"/>
    </location>
</feature>